<accession>A0A4R5E256</accession>
<keyword evidence="2" id="KW-1185">Reference proteome</keyword>
<dbReference type="OrthoDB" id="7060517at2"/>
<dbReference type="EMBL" id="SMFL01000001">
    <property type="protein sequence ID" value="TDE18335.1"/>
    <property type="molecule type" value="Genomic_DNA"/>
</dbReference>
<evidence type="ECO:0000313" key="2">
    <source>
        <dbReference type="Proteomes" id="UP000294850"/>
    </source>
</evidence>
<name>A0A4R5E256_9BACT</name>
<reference evidence="1 2" key="1">
    <citation type="submission" date="2019-03" db="EMBL/GenBank/DDBJ databases">
        <title>Dyadobacter AR-3-6 sp. nov., isolated from arctic soil.</title>
        <authorList>
            <person name="Chaudhary D.K."/>
        </authorList>
    </citation>
    <scope>NUCLEOTIDE SEQUENCE [LARGE SCALE GENOMIC DNA]</scope>
    <source>
        <strain evidence="1 2">AR-3-6</strain>
    </source>
</reference>
<comment type="caution">
    <text evidence="1">The sequence shown here is derived from an EMBL/GenBank/DDBJ whole genome shotgun (WGS) entry which is preliminary data.</text>
</comment>
<dbReference type="RefSeq" id="WP_131956140.1">
    <property type="nucleotide sequence ID" value="NZ_SMFL01000001.1"/>
</dbReference>
<organism evidence="1 2">
    <name type="scientific">Dyadobacter psychrotolerans</name>
    <dbReference type="NCBI Taxonomy" id="2541721"/>
    <lineage>
        <taxon>Bacteria</taxon>
        <taxon>Pseudomonadati</taxon>
        <taxon>Bacteroidota</taxon>
        <taxon>Cytophagia</taxon>
        <taxon>Cytophagales</taxon>
        <taxon>Spirosomataceae</taxon>
        <taxon>Dyadobacter</taxon>
    </lineage>
</organism>
<dbReference type="Pfam" id="PF22668">
    <property type="entry name" value="DUF7009"/>
    <property type="match status" value="1"/>
</dbReference>
<dbReference type="Proteomes" id="UP000294850">
    <property type="component" value="Unassembled WGS sequence"/>
</dbReference>
<sequence length="121" mass="13925">MKIRIQGNSVRLRLSRTEVETLCLEGYIQENTSFGSSIFSYAVKRAPLLNEIEASFNTSQITMFVPETFLKNWAENNIVGLDARMKIEADKELYLLLEKDFKCLDTTEDQSDNYENPNLTC</sequence>
<evidence type="ECO:0000313" key="1">
    <source>
        <dbReference type="EMBL" id="TDE18335.1"/>
    </source>
</evidence>
<dbReference type="InterPro" id="IPR053825">
    <property type="entry name" value="DUF7009"/>
</dbReference>
<protein>
    <submittedName>
        <fullName evidence="1">Uncharacterized protein</fullName>
    </submittedName>
</protein>
<dbReference type="AlphaFoldDB" id="A0A4R5E256"/>
<gene>
    <name evidence="1" type="ORF">E0F88_01980</name>
</gene>
<proteinExistence type="predicted"/>